<reference evidence="1" key="2">
    <citation type="journal article" date="2015" name="Fish Shellfish Immunol.">
        <title>Early steps in the European eel (Anguilla anguilla)-Vibrio vulnificus interaction in the gills: Role of the RtxA13 toxin.</title>
        <authorList>
            <person name="Callol A."/>
            <person name="Pajuelo D."/>
            <person name="Ebbesson L."/>
            <person name="Teles M."/>
            <person name="MacKenzie S."/>
            <person name="Amaro C."/>
        </authorList>
    </citation>
    <scope>NUCLEOTIDE SEQUENCE</scope>
</reference>
<name>A0A0E9RVG8_ANGAN</name>
<accession>A0A0E9RVG8</accession>
<proteinExistence type="predicted"/>
<dbReference type="EMBL" id="GBXM01075795">
    <property type="protein sequence ID" value="JAH32782.1"/>
    <property type="molecule type" value="Transcribed_RNA"/>
</dbReference>
<dbReference type="AlphaFoldDB" id="A0A0E9RVG8"/>
<sequence>MLKNHDNRLQTSVFESWKCFRIHAEWYRLQMMVMEELSIQDYSKQHSENCEMLIQL</sequence>
<protein>
    <submittedName>
        <fullName evidence="1">Uncharacterized protein</fullName>
    </submittedName>
</protein>
<reference evidence="1" key="1">
    <citation type="submission" date="2014-11" db="EMBL/GenBank/DDBJ databases">
        <authorList>
            <person name="Amaro Gonzalez C."/>
        </authorList>
    </citation>
    <scope>NUCLEOTIDE SEQUENCE</scope>
</reference>
<evidence type="ECO:0000313" key="1">
    <source>
        <dbReference type="EMBL" id="JAH32782.1"/>
    </source>
</evidence>
<organism evidence="1">
    <name type="scientific">Anguilla anguilla</name>
    <name type="common">European freshwater eel</name>
    <name type="synonym">Muraena anguilla</name>
    <dbReference type="NCBI Taxonomy" id="7936"/>
    <lineage>
        <taxon>Eukaryota</taxon>
        <taxon>Metazoa</taxon>
        <taxon>Chordata</taxon>
        <taxon>Craniata</taxon>
        <taxon>Vertebrata</taxon>
        <taxon>Euteleostomi</taxon>
        <taxon>Actinopterygii</taxon>
        <taxon>Neopterygii</taxon>
        <taxon>Teleostei</taxon>
        <taxon>Anguilliformes</taxon>
        <taxon>Anguillidae</taxon>
        <taxon>Anguilla</taxon>
    </lineage>
</organism>